<dbReference type="InterPro" id="IPR016151">
    <property type="entry name" value="DNA_mismatch_repair_MutS_N"/>
</dbReference>
<evidence type="ECO:0000313" key="10">
    <source>
        <dbReference type="EMBL" id="EFN84313.1"/>
    </source>
</evidence>
<comment type="function">
    <text evidence="6 7">Component of the post-replicative DNA mismatch repair system (MMR).</text>
</comment>
<gene>
    <name evidence="10" type="ORF">EAI_12379</name>
</gene>
<dbReference type="InterPro" id="IPR007696">
    <property type="entry name" value="DNA_mismatch_repair_MutS_core"/>
</dbReference>
<evidence type="ECO:0000259" key="9">
    <source>
        <dbReference type="PROSITE" id="PS00486"/>
    </source>
</evidence>
<dbReference type="InterPro" id="IPR007860">
    <property type="entry name" value="DNA_mmatch_repair_MutS_con_dom"/>
</dbReference>
<dbReference type="Pfam" id="PF05190">
    <property type="entry name" value="MutS_IV"/>
    <property type="match status" value="1"/>
</dbReference>
<evidence type="ECO:0000313" key="11">
    <source>
        <dbReference type="Proteomes" id="UP000008237"/>
    </source>
</evidence>
<dbReference type="SUPFAM" id="SSF48334">
    <property type="entry name" value="DNA repair protein MutS, domain III"/>
    <property type="match status" value="1"/>
</dbReference>
<dbReference type="OrthoDB" id="121051at2759"/>
<dbReference type="KEGG" id="hst:105183383"/>
<dbReference type="GO" id="GO:0006298">
    <property type="term" value="P:mismatch repair"/>
    <property type="evidence" value="ECO:0007669"/>
    <property type="project" value="InterPro"/>
</dbReference>
<dbReference type="Pfam" id="PF00488">
    <property type="entry name" value="MutS_V"/>
    <property type="match status" value="1"/>
</dbReference>
<dbReference type="GO" id="GO:0005524">
    <property type="term" value="F:ATP binding"/>
    <property type="evidence" value="ECO:0007669"/>
    <property type="project" value="UniProtKB-UniRule"/>
</dbReference>
<dbReference type="PANTHER" id="PTHR11361">
    <property type="entry name" value="DNA MISMATCH REPAIR PROTEIN MUTS FAMILY MEMBER"/>
    <property type="match status" value="1"/>
</dbReference>
<dbReference type="GO" id="GO:0032301">
    <property type="term" value="C:MutSalpha complex"/>
    <property type="evidence" value="ECO:0007669"/>
    <property type="project" value="TreeGrafter"/>
</dbReference>
<feature type="compositionally biased region" description="Polar residues" evidence="8">
    <location>
        <begin position="158"/>
        <end position="174"/>
    </location>
</feature>
<keyword evidence="3 6" id="KW-0227">DNA damage</keyword>
<proteinExistence type="inferred from homology"/>
<keyword evidence="6 7" id="KW-0234">DNA repair</keyword>
<dbReference type="Gene3D" id="1.10.1420.10">
    <property type="match status" value="2"/>
</dbReference>
<dbReference type="PIRSF" id="PIRSF037677">
    <property type="entry name" value="DNA_mis_repair_Msh6"/>
    <property type="match status" value="1"/>
</dbReference>
<evidence type="ECO:0000256" key="1">
    <source>
        <dbReference type="ARBA" id="ARBA00006271"/>
    </source>
</evidence>
<dbReference type="AlphaFoldDB" id="E2BJ16"/>
<dbReference type="Pfam" id="PF05188">
    <property type="entry name" value="MutS_II"/>
    <property type="match status" value="1"/>
</dbReference>
<evidence type="ECO:0000256" key="4">
    <source>
        <dbReference type="ARBA" id="ARBA00022840"/>
    </source>
</evidence>
<dbReference type="Gene3D" id="3.40.50.300">
    <property type="entry name" value="P-loop containing nucleotide triphosphate hydrolases"/>
    <property type="match status" value="1"/>
</dbReference>
<dbReference type="SMART" id="SM00533">
    <property type="entry name" value="MUTSd"/>
    <property type="match status" value="1"/>
</dbReference>
<feature type="region of interest" description="Disordered" evidence="8">
    <location>
        <begin position="1"/>
        <end position="177"/>
    </location>
</feature>
<dbReference type="InterPro" id="IPR017261">
    <property type="entry name" value="DNA_mismatch_repair_MutS/MSH"/>
</dbReference>
<comment type="similarity">
    <text evidence="1 6 7">Belongs to the DNA mismatch repair MutS family.</text>
</comment>
<dbReference type="FunFam" id="1.10.1420.10:FF:000005">
    <property type="entry name" value="DNA mismatch repair protein"/>
    <property type="match status" value="1"/>
</dbReference>
<keyword evidence="5 6" id="KW-0238">DNA-binding</keyword>
<dbReference type="Pfam" id="PF05192">
    <property type="entry name" value="MutS_III"/>
    <property type="match status" value="1"/>
</dbReference>
<name>E2BJ16_HARSA</name>
<dbReference type="FunCoup" id="E2BJ16">
    <property type="interactions" value="1826"/>
</dbReference>
<dbReference type="PANTHER" id="PTHR11361:SF148">
    <property type="entry name" value="DNA MISMATCH REPAIR PROTEIN MSH6"/>
    <property type="match status" value="1"/>
</dbReference>
<dbReference type="InterPro" id="IPR007695">
    <property type="entry name" value="DNA_mismatch_repair_MutS-lik_N"/>
</dbReference>
<sequence>MPKVNTILNYFSSPKAIKKPEPKKEERGKSQTPKREQKNKERIKNGRGKENQDHDDRKRSLKEDQDDEEDISIKPKKRRLIIPDVDSDGDSEDDFKPGSESDESESVSEGDTEHEPETETEQETPEKREKISSAKSKPGRPRGSKYSTKTSKKEPKQAIQTQSQAVSNGSTATPTWPHLKLDFLQPEKIKDIKRRTPIDCDYDSKTVYVPHDFLLNQTPAMRQWWELKSKHFDCVLFFKVGKFYELYHMDAVIGVNELSLTYMRGEFAHSGFPEIGYGRYSASLIERGYKVARVEQTENPEMMTARCNKMSGKPTKFDKVVKREICQVSTRGTRVYTPLDVEASTPNSNYLLALVEKCNFDSTSSFGVCFIDTTIGEFHLGQFDDDRCNSRLLTMLAHHPPVHIIHERGNLSPKTLQIINSTLPAALKEPLQREAQFWSATTALKKLHEEDYFKKENDSSFAWPEGLKPYLNEGDSLGLTPADNKELAVHALGGCVYLLKEYLLEQRLLAQGCFNTYCPPDFSAASNRVGLNYANTMVIDAVTIKNLRIFGEGSLNSVLDRCCTAFGKRLLREWICRPSCRKAIILERQQAVEELVDRIDVTQSARAILATLPDLERLLSKIHAQGNPRMKNHPDGRAIMFEGSTYSKRVIIDFTTTLAKFEDVLKFIELFDDFKSNLITRCTQYEPDGEFPRLRETLDYFKTAFDHEEAKKQGCIVPKKGVDAEYDSVLTELAQNRADLDQYLQKQKQHFGVKVTFHGTDRKRYQIEVPETQVKKVGPGYELQSQRKGFKRYYTAEARELLARQMNAEEHRDKVLKDLNRRIFAQFSENYDTWHMAVYKLATMDVLISLADYARNGDMCVPEIHDGSDGEIFVEIRDGKHPCITSDNFIPNDTLLATDDAASFMILTGPNMGGKSTLMRQVGLITIMAQLGSYVPASLCRVTLVDRIFTRLGANDDILAGQSTFLVELSETATILQHVTPYSLVLLDELGRGTSTYDGTAIAASVVDALTKLKCRTLFSTHYHSLVEDYKTNKEVTLAHMACMVETEEEEEVSQETVTFLYKLSEGACPKSYGFNAARLAGVPSVITKRAHEIASRMEQETNQKHIFSALCRANAAAEMRDLLIMLNKFSCTRV</sequence>
<keyword evidence="2 6" id="KW-0547">Nucleotide-binding</keyword>
<evidence type="ECO:0000256" key="6">
    <source>
        <dbReference type="PIRNR" id="PIRNR037677"/>
    </source>
</evidence>
<dbReference type="OMA" id="TPMMAQY"/>
<dbReference type="Gene3D" id="3.30.420.110">
    <property type="entry name" value="MutS, connector domain"/>
    <property type="match status" value="1"/>
</dbReference>
<dbReference type="Proteomes" id="UP000008237">
    <property type="component" value="Unassembled WGS sequence"/>
</dbReference>
<dbReference type="InterPro" id="IPR045076">
    <property type="entry name" value="MutS"/>
</dbReference>
<feature type="compositionally biased region" description="Basic and acidic residues" evidence="8">
    <location>
        <begin position="18"/>
        <end position="63"/>
    </location>
</feature>
<feature type="compositionally biased region" description="Acidic residues" evidence="8">
    <location>
        <begin position="100"/>
        <end position="110"/>
    </location>
</feature>
<dbReference type="EMBL" id="GL448549">
    <property type="protein sequence ID" value="EFN84313.1"/>
    <property type="molecule type" value="Genomic_DNA"/>
</dbReference>
<dbReference type="InterPro" id="IPR027417">
    <property type="entry name" value="P-loop_NTPase"/>
</dbReference>
<keyword evidence="11" id="KW-1185">Reference proteome</keyword>
<feature type="compositionally biased region" description="Polar residues" evidence="8">
    <location>
        <begin position="1"/>
        <end position="11"/>
    </location>
</feature>
<dbReference type="Gene3D" id="3.40.1170.10">
    <property type="entry name" value="DNA repair protein MutS, domain I"/>
    <property type="match status" value="1"/>
</dbReference>
<dbReference type="STRING" id="610380.E2BJ16"/>
<evidence type="ECO:0000256" key="8">
    <source>
        <dbReference type="SAM" id="MobiDB-lite"/>
    </source>
</evidence>
<feature type="domain" description="DNA mismatch repair proteins mutS family" evidence="9">
    <location>
        <begin position="983"/>
        <end position="999"/>
    </location>
</feature>
<dbReference type="NCBIfam" id="NF003810">
    <property type="entry name" value="PRK05399.1"/>
    <property type="match status" value="1"/>
</dbReference>
<dbReference type="GO" id="GO:0140664">
    <property type="term" value="F:ATP-dependent DNA damage sensor activity"/>
    <property type="evidence" value="ECO:0007669"/>
    <property type="project" value="InterPro"/>
</dbReference>
<dbReference type="SUPFAM" id="SSF53150">
    <property type="entry name" value="DNA repair protein MutS, domain II"/>
    <property type="match status" value="1"/>
</dbReference>
<dbReference type="Pfam" id="PF01624">
    <property type="entry name" value="MutS_I"/>
    <property type="match status" value="1"/>
</dbReference>
<dbReference type="SUPFAM" id="SSF52540">
    <property type="entry name" value="P-loop containing nucleoside triphosphate hydrolases"/>
    <property type="match status" value="1"/>
</dbReference>
<evidence type="ECO:0000256" key="2">
    <source>
        <dbReference type="ARBA" id="ARBA00022741"/>
    </source>
</evidence>
<evidence type="ECO:0000256" key="5">
    <source>
        <dbReference type="ARBA" id="ARBA00023125"/>
    </source>
</evidence>
<dbReference type="SUPFAM" id="SSF55271">
    <property type="entry name" value="DNA repair protein MutS, domain I"/>
    <property type="match status" value="1"/>
</dbReference>
<dbReference type="FunFam" id="3.40.1170.10:FF:000002">
    <property type="entry name" value="DNA mismatch repair protein"/>
    <property type="match status" value="1"/>
</dbReference>
<dbReference type="InterPro" id="IPR007861">
    <property type="entry name" value="DNA_mismatch_repair_MutS_clamp"/>
</dbReference>
<dbReference type="PhylomeDB" id="E2BJ16"/>
<evidence type="ECO:0000256" key="3">
    <source>
        <dbReference type="ARBA" id="ARBA00022763"/>
    </source>
</evidence>
<reference evidence="10 11" key="1">
    <citation type="journal article" date="2010" name="Science">
        <title>Genomic comparison of the ants Camponotus floridanus and Harpegnathos saltator.</title>
        <authorList>
            <person name="Bonasio R."/>
            <person name="Zhang G."/>
            <person name="Ye C."/>
            <person name="Mutti N.S."/>
            <person name="Fang X."/>
            <person name="Qin N."/>
            <person name="Donahue G."/>
            <person name="Yang P."/>
            <person name="Li Q."/>
            <person name="Li C."/>
            <person name="Zhang P."/>
            <person name="Huang Z."/>
            <person name="Berger S.L."/>
            <person name="Reinberg D."/>
            <person name="Wang J."/>
            <person name="Liebig J."/>
        </authorList>
    </citation>
    <scope>NUCLEOTIDE SEQUENCE [LARGE SCALE GENOMIC DNA]</scope>
    <source>
        <strain evidence="10 11">R22 G/1</strain>
    </source>
</reference>
<keyword evidence="4 6" id="KW-0067">ATP-binding</keyword>
<dbReference type="InterPro" id="IPR000432">
    <property type="entry name" value="DNA_mismatch_repair_MutS_C"/>
</dbReference>
<dbReference type="PROSITE" id="PS00486">
    <property type="entry name" value="DNA_MISMATCH_REPAIR_2"/>
    <property type="match status" value="1"/>
</dbReference>
<organism evidence="11">
    <name type="scientific">Harpegnathos saltator</name>
    <name type="common">Jerdon's jumping ant</name>
    <dbReference type="NCBI Taxonomy" id="610380"/>
    <lineage>
        <taxon>Eukaryota</taxon>
        <taxon>Metazoa</taxon>
        <taxon>Ecdysozoa</taxon>
        <taxon>Arthropoda</taxon>
        <taxon>Hexapoda</taxon>
        <taxon>Insecta</taxon>
        <taxon>Pterygota</taxon>
        <taxon>Neoptera</taxon>
        <taxon>Endopterygota</taxon>
        <taxon>Hymenoptera</taxon>
        <taxon>Apocrita</taxon>
        <taxon>Aculeata</taxon>
        <taxon>Formicoidea</taxon>
        <taxon>Formicidae</taxon>
        <taxon>Ponerinae</taxon>
        <taxon>Ponerini</taxon>
        <taxon>Harpegnathos</taxon>
    </lineage>
</organism>
<dbReference type="InterPro" id="IPR036678">
    <property type="entry name" value="MutS_con_dom_sf"/>
</dbReference>
<dbReference type="SMART" id="SM00534">
    <property type="entry name" value="MUTSac"/>
    <property type="match status" value="1"/>
</dbReference>
<dbReference type="GO" id="GO:0030983">
    <property type="term" value="F:mismatched DNA binding"/>
    <property type="evidence" value="ECO:0007669"/>
    <property type="project" value="UniProtKB-UniRule"/>
</dbReference>
<evidence type="ECO:0000256" key="7">
    <source>
        <dbReference type="RuleBase" id="RU003756"/>
    </source>
</evidence>
<dbReference type="InterPro" id="IPR036187">
    <property type="entry name" value="DNA_mismatch_repair_MutS_sf"/>
</dbReference>
<dbReference type="InParanoid" id="E2BJ16"/>
<accession>E2BJ16</accession>
<protein>
    <recommendedName>
        <fullName evidence="6">DNA mismatch repair protein</fullName>
    </recommendedName>
</protein>